<protein>
    <submittedName>
        <fullName evidence="1">Uncharacterized protein</fullName>
    </submittedName>
</protein>
<accession>A0A4D6YMC2</accession>
<reference evidence="1 2" key="1">
    <citation type="submission" date="2018-10" db="EMBL/GenBank/DDBJ databases">
        <title>Comparative functional genomics of the obligate endosymbiont Buchnera aphidicola.</title>
        <authorList>
            <person name="Chong R.A."/>
        </authorList>
    </citation>
    <scope>NUCLEOTIDE SEQUENCE [LARGE SCALE GENOMIC DNA]</scope>
    <source>
        <strain evidence="1 2">Ska</strain>
    </source>
</reference>
<gene>
    <name evidence="1" type="ORF">D9V78_02055</name>
</gene>
<sequence length="357" mass="41757">MCKVKIYTIVNIKYHKIKDVSKKKIQKNVSISCLHTFKKIYDKNFTSFFCDIMKGCINSIYKMSDTISNIIPNQIDIMKSKLNSLGLINILNKSVKVVKNIFSFQRNISNIFTKNNHYYKIYLNIKKLFQKLYIFHANQYFSFIDFPYLSGIDNVYYHIDNNHIRIDRNVTNLSKISVIFLQENIKKMNWVTVDARHQISNIDDLSKKIFHDAQNCTNIFGSNIKIPTNNGIIIDGKYLSSELHYSTLDSLKQFIPNTILRNLVLSCFQHDLTSQPCLEIFYHSKEIEHFKPEKAAVFYVIQTNQDKTITLTVTYLGRLIKLVARKTSQQYTNFGARASIILSIDELPKIQYFNFIN</sequence>
<evidence type="ECO:0000313" key="2">
    <source>
        <dbReference type="Proteomes" id="UP000298685"/>
    </source>
</evidence>
<name>A0A4D6YMC2_9GAMM</name>
<organism evidence="1 2">
    <name type="scientific">Buchnera aphidicola</name>
    <name type="common">Sarucallis kahawaluokalani</name>
    <dbReference type="NCBI Taxonomy" id="1241878"/>
    <lineage>
        <taxon>Bacteria</taxon>
        <taxon>Pseudomonadati</taxon>
        <taxon>Pseudomonadota</taxon>
        <taxon>Gammaproteobacteria</taxon>
        <taxon>Enterobacterales</taxon>
        <taxon>Erwiniaceae</taxon>
        <taxon>Buchnera</taxon>
    </lineage>
</organism>
<dbReference type="Proteomes" id="UP000298685">
    <property type="component" value="Chromosome"/>
</dbReference>
<dbReference type="EMBL" id="CP032999">
    <property type="protein sequence ID" value="QCI26175.1"/>
    <property type="molecule type" value="Genomic_DNA"/>
</dbReference>
<dbReference type="AlphaFoldDB" id="A0A4D6YMC2"/>
<proteinExistence type="predicted"/>
<evidence type="ECO:0000313" key="1">
    <source>
        <dbReference type="EMBL" id="QCI26175.1"/>
    </source>
</evidence>